<evidence type="ECO:0000313" key="2">
    <source>
        <dbReference type="EMBL" id="CAA9542104.1"/>
    </source>
</evidence>
<feature type="compositionally biased region" description="Basic residues" evidence="1">
    <location>
        <begin position="53"/>
        <end position="63"/>
    </location>
</feature>
<dbReference type="EMBL" id="CADCWE010000128">
    <property type="protein sequence ID" value="CAA9542104.1"/>
    <property type="molecule type" value="Genomic_DNA"/>
</dbReference>
<reference evidence="2" key="1">
    <citation type="submission" date="2020-02" db="EMBL/GenBank/DDBJ databases">
        <authorList>
            <person name="Meier V. D."/>
        </authorList>
    </citation>
    <scope>NUCLEOTIDE SEQUENCE</scope>
    <source>
        <strain evidence="2">AVDCRST_MAG73</strain>
    </source>
</reference>
<organism evidence="2">
    <name type="scientific">uncultured Thermomicrobiales bacterium</name>
    <dbReference type="NCBI Taxonomy" id="1645740"/>
    <lineage>
        <taxon>Bacteria</taxon>
        <taxon>Pseudomonadati</taxon>
        <taxon>Thermomicrobiota</taxon>
        <taxon>Thermomicrobia</taxon>
        <taxon>Thermomicrobiales</taxon>
        <taxon>environmental samples</taxon>
    </lineage>
</organism>
<dbReference type="AlphaFoldDB" id="A0A6J4U6F6"/>
<gene>
    <name evidence="2" type="ORF">AVDCRST_MAG73-2045</name>
</gene>
<evidence type="ECO:0000256" key="1">
    <source>
        <dbReference type="SAM" id="MobiDB-lite"/>
    </source>
</evidence>
<protein>
    <submittedName>
        <fullName evidence="2">Uncharacterized protein</fullName>
    </submittedName>
</protein>
<feature type="region of interest" description="Disordered" evidence="1">
    <location>
        <begin position="1"/>
        <end position="96"/>
    </location>
</feature>
<name>A0A6J4U6F6_9BACT</name>
<accession>A0A6J4U6F6</accession>
<sequence length="96" mass="10603">MTAGGPIRDLTSARCAHEPTRMGRTARRSRTIAPPRPMHQHGRRLDRFATRGRTPRRGRRRSRGGGLRRDRDRGGPGGGRCGRRRSPGLAPATSGR</sequence>
<proteinExistence type="predicted"/>